<dbReference type="InterPro" id="IPR003821">
    <property type="entry name" value="DXP_reductoisomerase"/>
</dbReference>
<dbReference type="GO" id="GO:0030145">
    <property type="term" value="F:manganese ion binding"/>
    <property type="evidence" value="ECO:0007669"/>
    <property type="project" value="TreeGrafter"/>
</dbReference>
<feature type="domain" description="1-deoxy-D-xylulose 5-phosphate reductoisomerase N-terminal" evidence="1">
    <location>
        <begin position="52"/>
        <end position="96"/>
    </location>
</feature>
<sequence length="227" mass="24628">MVAACGFAFKKKENVCIASKRIHCSAQPLASAWAGRAVAEPGHKTWDGPRPISIVGSTGSIGTQTLDLVAENTDKFKVVALVAGSNVTLLADQTVNDVATGVAEAGLSRYLNTRYGQLSKNDVKKTNLLPRNLRLRSIVCFNLRPSAIIEVHFVLSSDEIYDVWLKKAGTKLLCAVLSLWVPSKSFQPCGEQATSMNSRSLPDYLEQRAIQKLLLIGYNGSETSTIF</sequence>
<dbReference type="Gene3D" id="3.40.50.720">
    <property type="entry name" value="NAD(P)-binding Rossmann-like Domain"/>
    <property type="match status" value="1"/>
</dbReference>
<organism evidence="2 3">
    <name type="scientific">Phtheirospermum japonicum</name>
    <dbReference type="NCBI Taxonomy" id="374723"/>
    <lineage>
        <taxon>Eukaryota</taxon>
        <taxon>Viridiplantae</taxon>
        <taxon>Streptophyta</taxon>
        <taxon>Embryophyta</taxon>
        <taxon>Tracheophyta</taxon>
        <taxon>Spermatophyta</taxon>
        <taxon>Magnoliopsida</taxon>
        <taxon>eudicotyledons</taxon>
        <taxon>Gunneridae</taxon>
        <taxon>Pentapetalae</taxon>
        <taxon>asterids</taxon>
        <taxon>lamiids</taxon>
        <taxon>Lamiales</taxon>
        <taxon>Orobanchaceae</taxon>
        <taxon>Orobanchaceae incertae sedis</taxon>
        <taxon>Phtheirospermum</taxon>
    </lineage>
</organism>
<dbReference type="PANTHER" id="PTHR30525">
    <property type="entry name" value="1-DEOXY-D-XYLULOSE 5-PHOSPHATE REDUCTOISOMERASE"/>
    <property type="match status" value="1"/>
</dbReference>
<proteinExistence type="predicted"/>
<dbReference type="Pfam" id="PF02670">
    <property type="entry name" value="DXP_reductoisom"/>
    <property type="match status" value="1"/>
</dbReference>
<dbReference type="AlphaFoldDB" id="A0A830BC99"/>
<accession>A0A830BC99</accession>
<protein>
    <submittedName>
        <fullName evidence="2">Extra-large guanine nucleotide-binding protein 1</fullName>
    </submittedName>
</protein>
<dbReference type="OrthoDB" id="1724946at2759"/>
<dbReference type="EMBL" id="BMAC01000068">
    <property type="protein sequence ID" value="GFP83692.1"/>
    <property type="molecule type" value="Genomic_DNA"/>
</dbReference>
<evidence type="ECO:0000313" key="2">
    <source>
        <dbReference type="EMBL" id="GFP83692.1"/>
    </source>
</evidence>
<keyword evidence="3" id="KW-1185">Reference proteome</keyword>
<dbReference type="SUPFAM" id="SSF51735">
    <property type="entry name" value="NAD(P)-binding Rossmann-fold domains"/>
    <property type="match status" value="1"/>
</dbReference>
<dbReference type="InterPro" id="IPR013512">
    <property type="entry name" value="DXP_reductoisomerase_N"/>
</dbReference>
<dbReference type="GO" id="GO:0030604">
    <property type="term" value="F:1-deoxy-D-xylulose-5-phosphate reductoisomerase activity"/>
    <property type="evidence" value="ECO:0007669"/>
    <property type="project" value="InterPro"/>
</dbReference>
<name>A0A830BC99_9LAMI</name>
<dbReference type="GO" id="GO:0051484">
    <property type="term" value="P:isopentenyl diphosphate biosynthetic process, methylerythritol 4-phosphate pathway involved in terpenoid biosynthetic process"/>
    <property type="evidence" value="ECO:0007669"/>
    <property type="project" value="TreeGrafter"/>
</dbReference>
<evidence type="ECO:0000313" key="3">
    <source>
        <dbReference type="Proteomes" id="UP000653305"/>
    </source>
</evidence>
<dbReference type="Proteomes" id="UP000653305">
    <property type="component" value="Unassembled WGS sequence"/>
</dbReference>
<dbReference type="InterPro" id="IPR036291">
    <property type="entry name" value="NAD(P)-bd_dom_sf"/>
</dbReference>
<gene>
    <name evidence="2" type="ORF">PHJA_000512700</name>
</gene>
<evidence type="ECO:0000259" key="1">
    <source>
        <dbReference type="Pfam" id="PF02670"/>
    </source>
</evidence>
<comment type="caution">
    <text evidence="2">The sequence shown here is derived from an EMBL/GenBank/DDBJ whole genome shotgun (WGS) entry which is preliminary data.</text>
</comment>
<reference evidence="2" key="1">
    <citation type="submission" date="2020-07" db="EMBL/GenBank/DDBJ databases">
        <title>Ethylene signaling mediates host invasion by parasitic plants.</title>
        <authorList>
            <person name="Yoshida S."/>
        </authorList>
    </citation>
    <scope>NUCLEOTIDE SEQUENCE</scope>
    <source>
        <strain evidence="2">Okayama</strain>
    </source>
</reference>
<dbReference type="GO" id="GO:0070402">
    <property type="term" value="F:NADPH binding"/>
    <property type="evidence" value="ECO:0007669"/>
    <property type="project" value="InterPro"/>
</dbReference>
<dbReference type="PANTHER" id="PTHR30525:SF0">
    <property type="entry name" value="1-DEOXY-D-XYLULOSE 5-PHOSPHATE REDUCTOISOMERASE, CHLOROPLASTIC"/>
    <property type="match status" value="1"/>
</dbReference>